<protein>
    <submittedName>
        <fullName evidence="1">Uncharacterized protein</fullName>
    </submittedName>
</protein>
<organism evidence="1 2">
    <name type="scientific">Sporisorium scitamineum</name>
    <dbReference type="NCBI Taxonomy" id="49012"/>
    <lineage>
        <taxon>Eukaryota</taxon>
        <taxon>Fungi</taxon>
        <taxon>Dikarya</taxon>
        <taxon>Basidiomycota</taxon>
        <taxon>Ustilaginomycotina</taxon>
        <taxon>Ustilaginomycetes</taxon>
        <taxon>Ustilaginales</taxon>
        <taxon>Ustilaginaceae</taxon>
        <taxon>Sporisorium</taxon>
    </lineage>
</organism>
<dbReference type="STRING" id="49012.A0A0F7S685"/>
<name>A0A0F7S685_9BASI</name>
<evidence type="ECO:0000313" key="2">
    <source>
        <dbReference type="Proteomes" id="UP000242770"/>
    </source>
</evidence>
<sequence length="108" mass="11848">MPLAEATLEIFYLGNGVNEVPVNGRIHHQEGEENLEKLSDLVSILTNNRAADVAVRVKPTSETTPSWVKAAVDELRIVVPVKLPQRFDPIKSVSVGAIDVLVDLDQSY</sequence>
<dbReference type="InterPro" id="IPR046368">
    <property type="entry name" value="Tag1"/>
</dbReference>
<keyword evidence="2" id="KW-1185">Reference proteome</keyword>
<proteinExistence type="predicted"/>
<dbReference type="AlphaFoldDB" id="A0A0F7S685"/>
<accession>A0A0F7S685</accession>
<dbReference type="EMBL" id="CCFA01003258">
    <property type="protein sequence ID" value="CDW98412.1"/>
    <property type="molecule type" value="Genomic_DNA"/>
</dbReference>
<dbReference type="PANTHER" id="PTHR35895">
    <property type="entry name" value="CHROMOSOME 16, WHOLE GENOME SHOTGUN SEQUENCE"/>
    <property type="match status" value="1"/>
</dbReference>
<dbReference type="GO" id="GO:0000329">
    <property type="term" value="C:fungal-type vacuole membrane"/>
    <property type="evidence" value="ECO:0007669"/>
    <property type="project" value="InterPro"/>
</dbReference>
<dbReference type="Proteomes" id="UP000242770">
    <property type="component" value="Unassembled WGS sequence"/>
</dbReference>
<reference evidence="2" key="1">
    <citation type="submission" date="2014-06" db="EMBL/GenBank/DDBJ databases">
        <authorList>
            <person name="Berkman P.J."/>
        </authorList>
    </citation>
    <scope>NUCLEOTIDE SEQUENCE [LARGE SCALE GENOMIC DNA]</scope>
</reference>
<dbReference type="PANTHER" id="PTHR35895:SF1">
    <property type="entry name" value="LIPID-BINDING SERUM GLYCOPROTEIN C-TERMINAL DOMAIN-CONTAINING PROTEIN"/>
    <property type="match status" value="1"/>
</dbReference>
<evidence type="ECO:0000313" key="1">
    <source>
        <dbReference type="EMBL" id="CDW98412.1"/>
    </source>
</evidence>
<gene>
    <name evidence="1" type="primary">SSCI54470.1</name>
</gene>